<feature type="compositionally biased region" description="Basic and acidic residues" evidence="1">
    <location>
        <begin position="88"/>
        <end position="100"/>
    </location>
</feature>
<dbReference type="GeneTree" id="ENSGT00530000069078"/>
<name>F6UP09_CIOIN</name>
<feature type="compositionally biased region" description="Basic and acidic residues" evidence="1">
    <location>
        <begin position="33"/>
        <end position="50"/>
    </location>
</feature>
<dbReference type="InParanoid" id="F6UP09"/>
<feature type="compositionally biased region" description="Polar residues" evidence="1">
    <location>
        <begin position="536"/>
        <end position="548"/>
    </location>
</feature>
<dbReference type="HOGENOM" id="CLU_341484_0_0_1"/>
<dbReference type="AlphaFoldDB" id="F6UP09"/>
<dbReference type="EMBL" id="EAAA01000929">
    <property type="status" value="NOT_ANNOTATED_CDS"/>
    <property type="molecule type" value="Genomic_DNA"/>
</dbReference>
<accession>F6UP09</accession>
<feature type="region of interest" description="Disordered" evidence="1">
    <location>
        <begin position="608"/>
        <end position="659"/>
    </location>
</feature>
<feature type="region of interest" description="Disordered" evidence="1">
    <location>
        <begin position="1"/>
        <end position="141"/>
    </location>
</feature>
<feature type="compositionally biased region" description="Polar residues" evidence="1">
    <location>
        <begin position="618"/>
        <end position="629"/>
    </location>
</feature>
<feature type="compositionally biased region" description="Polar residues" evidence="1">
    <location>
        <begin position="561"/>
        <end position="570"/>
    </location>
</feature>
<feature type="compositionally biased region" description="Polar residues" evidence="1">
    <location>
        <begin position="715"/>
        <end position="726"/>
    </location>
</feature>
<feature type="compositionally biased region" description="Polar residues" evidence="1">
    <location>
        <begin position="766"/>
        <end position="784"/>
    </location>
</feature>
<proteinExistence type="predicted"/>
<organism evidence="2 3">
    <name type="scientific">Ciona intestinalis</name>
    <name type="common">Transparent sea squirt</name>
    <name type="synonym">Ascidia intestinalis</name>
    <dbReference type="NCBI Taxonomy" id="7719"/>
    <lineage>
        <taxon>Eukaryota</taxon>
        <taxon>Metazoa</taxon>
        <taxon>Chordata</taxon>
        <taxon>Tunicata</taxon>
        <taxon>Ascidiacea</taxon>
        <taxon>Phlebobranchia</taxon>
        <taxon>Cionidae</taxon>
        <taxon>Ciona</taxon>
    </lineage>
</organism>
<protein>
    <submittedName>
        <fullName evidence="2">Uncharacterized protein</fullName>
    </submittedName>
</protein>
<feature type="compositionally biased region" description="Low complexity" evidence="1">
    <location>
        <begin position="399"/>
        <end position="416"/>
    </location>
</feature>
<feature type="compositionally biased region" description="Low complexity" evidence="1">
    <location>
        <begin position="549"/>
        <end position="560"/>
    </location>
</feature>
<feature type="compositionally biased region" description="Polar residues" evidence="1">
    <location>
        <begin position="649"/>
        <end position="659"/>
    </location>
</feature>
<keyword evidence="3" id="KW-1185">Reference proteome</keyword>
<dbReference type="Proteomes" id="UP000008144">
    <property type="component" value="Chromosome 12"/>
</dbReference>
<reference evidence="2" key="3">
    <citation type="submission" date="2025-08" db="UniProtKB">
        <authorList>
            <consortium name="Ensembl"/>
        </authorList>
    </citation>
    <scope>IDENTIFICATION</scope>
</reference>
<sequence>MRTEDGYHTTNSVSGSSSEKITEGPQIDEDDLVDLKEVKEIEEEQRIKDESEPDGLVKKMGSPGQDDSKSWCDYESTGGSAGSDSEVTTEKEEKLLKRNGDPTLPKWDPNSTKGNPDSWDINPESPAKESSFSDSQPTSIADVIDESSLGTVFPAVDEIRPSSALAAEIAMRAENEQKAATGFIEATNDNMVDNDALPDVKNDRIIPFQMDRNISTTKEEQREISAAVASIIPDNQDSPIDLEYSEVLENYEQSSTDVGNEGETKIEEEEEESEVVMENKENESSSSDITLNTTLVADIGEDLNQNVPSSFPQDSNITSSIPTNFTDCNFSKKSLETFDIQSNTSKQLTTEGQSYTDIEQDINSNSQYKTCNNTDVSTPLLQQCRYNQEYNAPISAHDTTTFQSTNTGTQFQSNSSYTNSYPQQQMYHDNMQYQNSYTNNRVAIYDTSCTLNKGARQEQPMQMDQPHMVGQTQKGNYQGVIPCPSTRLEYTHTGVDVGQMPAPCPPGAVQGPSNHTHGHVFPNGAAGADFGSSSGYETLSNNSCSPYTSPDSIPSINPSSCDHSGQSMVPNQHPDPTYSSPQSSVSVVGMGQSTTAAPPIIYSAPSNDSGHGSEYLASPTNHGLLSCQGTPPKPPSGTVLSPDPYYVNKKQSTSPNRPSCAVTSSAGFAHVNQRMSPCAQPACNSYDESRTQDRTKDLTRANSLLELQKLTHKVSCQPNKTPTYPTGSPAFQKPDNYDLNQKMPQYSTGDRPASVQSVPGEMCQPHTTVTTPSHPADNSTTQATYHGHRPEQKQHGSYKNEASYHPGYRAGPEHVPGHPWPPHSQIWPRQP</sequence>
<feature type="region of interest" description="Disordered" evidence="1">
    <location>
        <begin position="715"/>
        <end position="738"/>
    </location>
</feature>
<evidence type="ECO:0000313" key="2">
    <source>
        <dbReference type="Ensembl" id="ENSCINP00000025922.2"/>
    </source>
</evidence>
<feature type="region of interest" description="Disordered" evidence="1">
    <location>
        <begin position="502"/>
        <end position="586"/>
    </location>
</feature>
<reference evidence="3" key="1">
    <citation type="journal article" date="2002" name="Science">
        <title>The draft genome of Ciona intestinalis: insights into chordate and vertebrate origins.</title>
        <authorList>
            <person name="Dehal P."/>
            <person name="Satou Y."/>
            <person name="Campbell R.K."/>
            <person name="Chapman J."/>
            <person name="Degnan B."/>
            <person name="De Tomaso A."/>
            <person name="Davidson B."/>
            <person name="Di Gregorio A."/>
            <person name="Gelpke M."/>
            <person name="Goodstein D.M."/>
            <person name="Harafuji N."/>
            <person name="Hastings K.E."/>
            <person name="Ho I."/>
            <person name="Hotta K."/>
            <person name="Huang W."/>
            <person name="Kawashima T."/>
            <person name="Lemaire P."/>
            <person name="Martinez D."/>
            <person name="Meinertzhagen I.A."/>
            <person name="Necula S."/>
            <person name="Nonaka M."/>
            <person name="Putnam N."/>
            <person name="Rash S."/>
            <person name="Saiga H."/>
            <person name="Satake M."/>
            <person name="Terry A."/>
            <person name="Yamada L."/>
            <person name="Wang H.G."/>
            <person name="Awazu S."/>
            <person name="Azumi K."/>
            <person name="Boore J."/>
            <person name="Branno M."/>
            <person name="Chin-Bow S."/>
            <person name="DeSantis R."/>
            <person name="Doyle S."/>
            <person name="Francino P."/>
            <person name="Keys D.N."/>
            <person name="Haga S."/>
            <person name="Hayashi H."/>
            <person name="Hino K."/>
            <person name="Imai K.S."/>
            <person name="Inaba K."/>
            <person name="Kano S."/>
            <person name="Kobayashi K."/>
            <person name="Kobayashi M."/>
            <person name="Lee B.I."/>
            <person name="Makabe K.W."/>
            <person name="Manohar C."/>
            <person name="Matassi G."/>
            <person name="Medina M."/>
            <person name="Mochizuki Y."/>
            <person name="Mount S."/>
            <person name="Morishita T."/>
            <person name="Miura S."/>
            <person name="Nakayama A."/>
            <person name="Nishizaka S."/>
            <person name="Nomoto H."/>
            <person name="Ohta F."/>
            <person name="Oishi K."/>
            <person name="Rigoutsos I."/>
            <person name="Sano M."/>
            <person name="Sasaki A."/>
            <person name="Sasakura Y."/>
            <person name="Shoguchi E."/>
            <person name="Shin-i T."/>
            <person name="Spagnuolo A."/>
            <person name="Stainier D."/>
            <person name="Suzuki M.M."/>
            <person name="Tassy O."/>
            <person name="Takatori N."/>
            <person name="Tokuoka M."/>
            <person name="Yagi K."/>
            <person name="Yoshizaki F."/>
            <person name="Wada S."/>
            <person name="Zhang C."/>
            <person name="Hyatt P.D."/>
            <person name="Larimer F."/>
            <person name="Detter C."/>
            <person name="Doggett N."/>
            <person name="Glavina T."/>
            <person name="Hawkins T."/>
            <person name="Richardson P."/>
            <person name="Lucas S."/>
            <person name="Kohara Y."/>
            <person name="Levine M."/>
            <person name="Satoh N."/>
            <person name="Rokhsar D.S."/>
        </authorList>
    </citation>
    <scope>NUCLEOTIDE SEQUENCE [LARGE SCALE GENOMIC DNA]</scope>
</reference>
<feature type="region of interest" description="Disordered" evidence="1">
    <location>
        <begin position="399"/>
        <end position="420"/>
    </location>
</feature>
<feature type="compositionally biased region" description="Low complexity" evidence="1">
    <location>
        <begin position="524"/>
        <end position="535"/>
    </location>
</feature>
<feature type="compositionally biased region" description="Polar residues" evidence="1">
    <location>
        <begin position="128"/>
        <end position="139"/>
    </location>
</feature>
<evidence type="ECO:0000313" key="3">
    <source>
        <dbReference type="Proteomes" id="UP000008144"/>
    </source>
</evidence>
<reference evidence="2" key="4">
    <citation type="submission" date="2025-09" db="UniProtKB">
        <authorList>
            <consortium name="Ensembl"/>
        </authorList>
    </citation>
    <scope>IDENTIFICATION</scope>
</reference>
<reference evidence="2" key="2">
    <citation type="journal article" date="2008" name="Genome Biol.">
        <title>Improved genome assembly and evidence-based global gene model set for the chordate Ciona intestinalis: new insight into intron and operon populations.</title>
        <authorList>
            <person name="Satou Y."/>
            <person name="Mineta K."/>
            <person name="Ogasawara M."/>
            <person name="Sasakura Y."/>
            <person name="Shoguchi E."/>
            <person name="Ueno K."/>
            <person name="Yamada L."/>
            <person name="Matsumoto J."/>
            <person name="Wasserscheid J."/>
            <person name="Dewar K."/>
            <person name="Wiley G.B."/>
            <person name="Macmil S.L."/>
            <person name="Roe B.A."/>
            <person name="Zeller R.W."/>
            <person name="Hastings K.E."/>
            <person name="Lemaire P."/>
            <person name="Lindquist E."/>
            <person name="Endo T."/>
            <person name="Hotta K."/>
            <person name="Inaba K."/>
        </authorList>
    </citation>
    <scope>NUCLEOTIDE SEQUENCE [LARGE SCALE GENOMIC DNA]</scope>
    <source>
        <strain evidence="2">wild type</strain>
    </source>
</reference>
<feature type="region of interest" description="Disordered" evidence="1">
    <location>
        <begin position="253"/>
        <end position="287"/>
    </location>
</feature>
<evidence type="ECO:0000256" key="1">
    <source>
        <dbReference type="SAM" id="MobiDB-lite"/>
    </source>
</evidence>
<feature type="compositionally biased region" description="Polar residues" evidence="1">
    <location>
        <begin position="8"/>
        <end position="19"/>
    </location>
</feature>
<dbReference type="Ensembl" id="ENSCINT00000026168.2">
    <property type="protein sequence ID" value="ENSCINP00000025922.2"/>
    <property type="gene ID" value="ENSCING00000014298.2"/>
</dbReference>
<feature type="compositionally biased region" description="Acidic residues" evidence="1">
    <location>
        <begin position="266"/>
        <end position="275"/>
    </location>
</feature>
<feature type="region of interest" description="Disordered" evidence="1">
    <location>
        <begin position="766"/>
        <end position="831"/>
    </location>
</feature>